<dbReference type="OrthoDB" id="5068804at2759"/>
<keyword evidence="2" id="KW-1185">Reference proteome</keyword>
<dbReference type="Proteomes" id="UP000624404">
    <property type="component" value="Unassembled WGS sequence"/>
</dbReference>
<comment type="caution">
    <text evidence="1">The sequence shown here is derived from an EMBL/GenBank/DDBJ whole genome shotgun (WGS) entry which is preliminary data.</text>
</comment>
<evidence type="ECO:0000313" key="1">
    <source>
        <dbReference type="EMBL" id="CAD6445933.1"/>
    </source>
</evidence>
<evidence type="ECO:0000313" key="2">
    <source>
        <dbReference type="Proteomes" id="UP000624404"/>
    </source>
</evidence>
<protein>
    <submittedName>
        <fullName evidence="1">5398761d-2153-434d-b04a-641ca121d054</fullName>
    </submittedName>
</protein>
<reference evidence="1" key="1">
    <citation type="submission" date="2020-10" db="EMBL/GenBank/DDBJ databases">
        <authorList>
            <person name="Kusch S."/>
        </authorList>
    </citation>
    <scope>NUCLEOTIDE SEQUENCE</scope>
    <source>
        <strain evidence="1">SwB9</strain>
    </source>
</reference>
<dbReference type="AlphaFoldDB" id="A0A8H2VW95"/>
<organism evidence="1 2">
    <name type="scientific">Sclerotinia trifoliorum</name>
    <dbReference type="NCBI Taxonomy" id="28548"/>
    <lineage>
        <taxon>Eukaryota</taxon>
        <taxon>Fungi</taxon>
        <taxon>Dikarya</taxon>
        <taxon>Ascomycota</taxon>
        <taxon>Pezizomycotina</taxon>
        <taxon>Leotiomycetes</taxon>
        <taxon>Helotiales</taxon>
        <taxon>Sclerotiniaceae</taxon>
        <taxon>Sclerotinia</taxon>
    </lineage>
</organism>
<gene>
    <name evidence="1" type="ORF">SCLTRI_LOCUS5653</name>
</gene>
<dbReference type="EMBL" id="CAJHIA010000017">
    <property type="protein sequence ID" value="CAD6445933.1"/>
    <property type="molecule type" value="Genomic_DNA"/>
</dbReference>
<accession>A0A8H2VW95</accession>
<proteinExistence type="predicted"/>
<name>A0A8H2VW95_9HELO</name>
<sequence length="129" mass="14917">MFSEYHDIPQLSMESTKFSPEAVKESLFQEGFFYLEDLAVGEGILEMEKRGFEYFSEYGLNFCKQHILNARIMSIAESFFGDETCILAHWLRYTAYPGHILCFRRGGPKAGRCVLVVHLLSQRITSYLL</sequence>